<dbReference type="CDD" id="cd17933">
    <property type="entry name" value="DEXSc_RecD-like"/>
    <property type="match status" value="1"/>
</dbReference>
<dbReference type="OrthoDB" id="9803432at2"/>
<dbReference type="PANTHER" id="PTHR43788:SF6">
    <property type="entry name" value="DNA HELICASE B"/>
    <property type="match status" value="1"/>
</dbReference>
<keyword evidence="3" id="KW-0378">Hydrolase</keyword>
<dbReference type="InterPro" id="IPR027785">
    <property type="entry name" value="UvrD-like_helicase_C"/>
</dbReference>
<dbReference type="InterPro" id="IPR010994">
    <property type="entry name" value="RuvA_2-like"/>
</dbReference>
<dbReference type="GO" id="GO:0003677">
    <property type="term" value="F:DNA binding"/>
    <property type="evidence" value="ECO:0007669"/>
    <property type="project" value="UniProtKB-UniRule"/>
</dbReference>
<dbReference type="SUPFAM" id="SSF52540">
    <property type="entry name" value="P-loop containing nucleoside triphosphate hydrolases"/>
    <property type="match status" value="2"/>
</dbReference>
<evidence type="ECO:0000256" key="2">
    <source>
        <dbReference type="ARBA" id="ARBA00022840"/>
    </source>
</evidence>
<dbReference type="HAMAP" id="MF_01488">
    <property type="entry name" value="RecD2"/>
    <property type="match status" value="1"/>
</dbReference>
<dbReference type="Gene3D" id="2.30.30.940">
    <property type="match status" value="1"/>
</dbReference>
<keyword evidence="3" id="KW-0238">DNA-binding</keyword>
<feature type="domain" description="AAA+ ATPase" evidence="4">
    <location>
        <begin position="331"/>
        <end position="470"/>
    </location>
</feature>
<dbReference type="AlphaFoldDB" id="A0A2U3KN73"/>
<dbReference type="Pfam" id="PF13538">
    <property type="entry name" value="UvrD_C_2"/>
    <property type="match status" value="1"/>
</dbReference>
<dbReference type="SUPFAM" id="SSF47781">
    <property type="entry name" value="RuvA domain 2-like"/>
    <property type="match status" value="1"/>
</dbReference>
<dbReference type="GO" id="GO:0017116">
    <property type="term" value="F:single-stranded DNA helicase activity"/>
    <property type="evidence" value="ECO:0007669"/>
    <property type="project" value="TreeGrafter"/>
</dbReference>
<organism evidence="5 6">
    <name type="scientific">Candidatus Desulfosporosinus infrequens</name>
    <dbReference type="NCBI Taxonomy" id="2043169"/>
    <lineage>
        <taxon>Bacteria</taxon>
        <taxon>Bacillati</taxon>
        <taxon>Bacillota</taxon>
        <taxon>Clostridia</taxon>
        <taxon>Eubacteriales</taxon>
        <taxon>Desulfitobacteriaceae</taxon>
        <taxon>Desulfosporosinus</taxon>
    </lineage>
</organism>
<feature type="binding site" evidence="3">
    <location>
        <begin position="342"/>
        <end position="346"/>
    </location>
    <ligand>
        <name>ATP</name>
        <dbReference type="ChEBI" id="CHEBI:30616"/>
    </ligand>
</feature>
<evidence type="ECO:0000313" key="5">
    <source>
        <dbReference type="EMBL" id="SPF41113.1"/>
    </source>
</evidence>
<evidence type="ECO:0000259" key="4">
    <source>
        <dbReference type="SMART" id="SM00382"/>
    </source>
</evidence>
<accession>A0A2U3KN73</accession>
<dbReference type="NCBIfam" id="TIGR01448">
    <property type="entry name" value="recD_rel"/>
    <property type="match status" value="1"/>
</dbReference>
<comment type="function">
    <text evidence="3">DNA-dependent ATPase and ATP-dependent 5'-3' DNA helicase. Has no activity on blunt DNA or DNA with 3'-overhangs, requires at least 10 bases of 5'-ssDNA for helicase activity.</text>
</comment>
<dbReference type="GO" id="GO:0016887">
    <property type="term" value="F:ATP hydrolysis activity"/>
    <property type="evidence" value="ECO:0007669"/>
    <property type="project" value="RHEA"/>
</dbReference>
<dbReference type="Pfam" id="PF13245">
    <property type="entry name" value="AAA_19"/>
    <property type="match status" value="1"/>
</dbReference>
<dbReference type="GO" id="GO:0006310">
    <property type="term" value="P:DNA recombination"/>
    <property type="evidence" value="ECO:0007669"/>
    <property type="project" value="InterPro"/>
</dbReference>
<keyword evidence="2 3" id="KW-0067">ATP-binding</keyword>
<dbReference type="EMBL" id="OMOF01000160">
    <property type="protein sequence ID" value="SPF41113.1"/>
    <property type="molecule type" value="Genomic_DNA"/>
</dbReference>
<dbReference type="Pfam" id="PF23139">
    <property type="entry name" value="OB_YrrC"/>
    <property type="match status" value="1"/>
</dbReference>
<dbReference type="GO" id="GO:0005524">
    <property type="term" value="F:ATP binding"/>
    <property type="evidence" value="ECO:0007669"/>
    <property type="project" value="UniProtKB-UniRule"/>
</dbReference>
<gene>
    <name evidence="3" type="primary">recD2</name>
    <name evidence="5" type="ORF">SBF1_2420006</name>
</gene>
<dbReference type="InterPro" id="IPR055446">
    <property type="entry name" value="RecD2_N_OB"/>
</dbReference>
<dbReference type="PANTHER" id="PTHR43788">
    <property type="entry name" value="DNA2/NAM7 HELICASE FAMILY MEMBER"/>
    <property type="match status" value="1"/>
</dbReference>
<proteinExistence type="inferred from homology"/>
<dbReference type="CDD" id="cd18809">
    <property type="entry name" value="SF1_C_RecD"/>
    <property type="match status" value="1"/>
</dbReference>
<dbReference type="Pfam" id="PF14490">
    <property type="entry name" value="HHH_RecD2"/>
    <property type="match status" value="1"/>
</dbReference>
<sequence length="723" mass="80839">MEYISGVVERITFENEDNGFSVIKIKSNGYSDLVTVVGSLAAVNVGSIIRLKGEWKMDSKFGKQFAAQDYRETLPATVVGIQKYLGSGLIKGIGPVFAKRIVQHFQEDTLRVLEEEADYLVKVAGIGQKRVDMIKKAWQEQKEIKNVMLFLQSNGVSTVFAVKIYKTYGNDSIEIVKTNPYKLADDIWGIGFKTADKIALQMGFDKNSFERCRSGIVYVLNELSNDGHCYGTREQLLEESEKILELEKTLIDTTLDRMIVEKTVMLDEEESIFLLPFYHSELGIAKRMKAILFVETLYPTTNVEGIIEMIQKQYDISYDEVQKDAVKMAAASKFMVLTGGPGTGKTTTTLAIIKVFQLLGARVLLAAPTGRAAKRMSETTGLEAKTIHRLLEYRPTEGYKKNAEYPLECDVLIIDETSMVDTILMYNLLKAVANETVVILVGDVDQLPSVGAGNVLNDIIDSDIVSVVKLTRIFRQAQGSAIITNAHKINKGDLPDLKGNRDSDFFFIEEDEPTKVVQTIKELCTKRLPSFYNVDSINDIQVLCPMQRGETGAVNLNVVLQGALNSSNVSIKYGGTVYRLGDKIMQIKNNYDKNVFNGDIGSISKIDTEERTLVLYFDGNSVDYDATELDEVVLAYATTIHKSQGSEYKIVVAPLTMQHYVMLQRNLLYTCVTRAKKVFVLVGTKKAVAMAVRNNKTSKRNTRLAERLRANNNNDTMFGERDD</sequence>
<dbReference type="GO" id="GO:0043139">
    <property type="term" value="F:5'-3' DNA helicase activity"/>
    <property type="evidence" value="ECO:0007669"/>
    <property type="project" value="UniProtKB-UniRule"/>
</dbReference>
<dbReference type="InterPro" id="IPR050534">
    <property type="entry name" value="Coronavir_polyprotein_1ab"/>
</dbReference>
<dbReference type="InterPro" id="IPR027417">
    <property type="entry name" value="P-loop_NTPase"/>
</dbReference>
<evidence type="ECO:0000313" key="6">
    <source>
        <dbReference type="Proteomes" id="UP000238916"/>
    </source>
</evidence>
<protein>
    <recommendedName>
        <fullName evidence="3">ATP-dependent RecD2 DNA helicase</fullName>
        <ecNumber evidence="3">5.6.2.3</ecNumber>
    </recommendedName>
    <alternativeName>
        <fullName evidence="3">DNA 5'-3' helicase subunit RecD2</fullName>
    </alternativeName>
</protein>
<keyword evidence="3" id="KW-0413">Isomerase</keyword>
<comment type="similarity">
    <text evidence="3">Belongs to the RecD family. RecD2 subfamily.</text>
</comment>
<dbReference type="Pfam" id="PF18335">
    <property type="entry name" value="SH3_13"/>
    <property type="match status" value="1"/>
</dbReference>
<dbReference type="Gene3D" id="3.40.50.300">
    <property type="entry name" value="P-loop containing nucleotide triphosphate hydrolases"/>
    <property type="match status" value="2"/>
</dbReference>
<keyword evidence="1 3" id="KW-0547">Nucleotide-binding</keyword>
<dbReference type="EC" id="5.6.2.3" evidence="3"/>
<dbReference type="GO" id="GO:0009338">
    <property type="term" value="C:exodeoxyribonuclease V complex"/>
    <property type="evidence" value="ECO:0007669"/>
    <property type="project" value="TreeGrafter"/>
</dbReference>
<evidence type="ECO:0000256" key="1">
    <source>
        <dbReference type="ARBA" id="ARBA00022741"/>
    </source>
</evidence>
<name>A0A2U3KN73_9FIRM</name>
<dbReference type="InterPro" id="IPR029493">
    <property type="entry name" value="RecD2-like_HHH"/>
</dbReference>
<dbReference type="SMART" id="SM00382">
    <property type="entry name" value="AAA"/>
    <property type="match status" value="1"/>
</dbReference>
<comment type="catalytic activity">
    <reaction evidence="3">
        <text>ATP + H2O = ADP + phosphate + H(+)</text>
        <dbReference type="Rhea" id="RHEA:13065"/>
        <dbReference type="ChEBI" id="CHEBI:15377"/>
        <dbReference type="ChEBI" id="CHEBI:15378"/>
        <dbReference type="ChEBI" id="CHEBI:30616"/>
        <dbReference type="ChEBI" id="CHEBI:43474"/>
        <dbReference type="ChEBI" id="CHEBI:456216"/>
        <dbReference type="EC" id="5.6.2.3"/>
    </reaction>
</comment>
<dbReference type="InterPro" id="IPR003593">
    <property type="entry name" value="AAA+_ATPase"/>
</dbReference>
<dbReference type="InterPro" id="IPR041451">
    <property type="entry name" value="RecD2_SH13"/>
</dbReference>
<dbReference type="Gene3D" id="1.10.150.20">
    <property type="entry name" value="5' to 3' exonuclease, C-terminal subdomain"/>
    <property type="match status" value="1"/>
</dbReference>
<dbReference type="InterPro" id="IPR006345">
    <property type="entry name" value="RecD2"/>
</dbReference>
<reference evidence="6" key="1">
    <citation type="submission" date="2018-02" db="EMBL/GenBank/DDBJ databases">
        <authorList>
            <person name="Hausmann B."/>
        </authorList>
    </citation>
    <scope>NUCLEOTIDE SEQUENCE [LARGE SCALE GENOMIC DNA]</scope>
    <source>
        <strain evidence="6">Peat soil MAG SbF1</strain>
    </source>
</reference>
<keyword evidence="3" id="KW-0347">Helicase</keyword>
<evidence type="ECO:0000256" key="3">
    <source>
        <dbReference type="HAMAP-Rule" id="MF_01488"/>
    </source>
</evidence>
<dbReference type="Proteomes" id="UP000238916">
    <property type="component" value="Unassembled WGS sequence"/>
</dbReference>
<dbReference type="Gene3D" id="1.10.10.2220">
    <property type="match status" value="1"/>
</dbReference>